<reference evidence="2" key="1">
    <citation type="submission" date="2016-10" db="EMBL/GenBank/DDBJ databases">
        <authorList>
            <person name="Varghese N."/>
            <person name="Submissions S."/>
        </authorList>
    </citation>
    <scope>NUCLEOTIDE SEQUENCE [LARGE SCALE GENOMIC DNA]</scope>
    <source>
        <strain evidence="2">CGMCC 1.6199</strain>
    </source>
</reference>
<dbReference type="STRING" id="482461.SAMN05216244_1688"/>
<proteinExistence type="predicted"/>
<gene>
    <name evidence="1" type="ORF">SAMN05216244_1688</name>
</gene>
<evidence type="ECO:0008006" key="3">
    <source>
        <dbReference type="Google" id="ProtNLM"/>
    </source>
</evidence>
<dbReference type="AlphaFoldDB" id="A0A1G9QXR2"/>
<dbReference type="OrthoDB" id="2676243at2"/>
<dbReference type="EMBL" id="FNHF01000002">
    <property type="protein sequence ID" value="SDM15035.1"/>
    <property type="molecule type" value="Genomic_DNA"/>
</dbReference>
<dbReference type="InterPro" id="IPR032359">
    <property type="entry name" value="KwaB-like"/>
</dbReference>
<keyword evidence="2" id="KW-1185">Reference proteome</keyword>
<dbReference type="RefSeq" id="WP_074598415.1">
    <property type="nucleotide sequence ID" value="NZ_FNHF01000002.1"/>
</dbReference>
<dbReference type="Proteomes" id="UP000182347">
    <property type="component" value="Unassembled WGS sequence"/>
</dbReference>
<evidence type="ECO:0000313" key="1">
    <source>
        <dbReference type="EMBL" id="SDM15035.1"/>
    </source>
</evidence>
<organism evidence="1 2">
    <name type="scientific">Sediminibacillus halophilus</name>
    <dbReference type="NCBI Taxonomy" id="482461"/>
    <lineage>
        <taxon>Bacteria</taxon>
        <taxon>Bacillati</taxon>
        <taxon>Bacillota</taxon>
        <taxon>Bacilli</taxon>
        <taxon>Bacillales</taxon>
        <taxon>Bacillaceae</taxon>
        <taxon>Sediminibacillus</taxon>
    </lineage>
</organism>
<evidence type="ECO:0000313" key="2">
    <source>
        <dbReference type="Proteomes" id="UP000182347"/>
    </source>
</evidence>
<sequence length="343" mass="40063">MDLNSNRNIVNKLSNLSDEQLENVEIKMSLVRKQKNADHYYQAKEINLKPDVVEWLKKHIARSLRELKETDENITSVFSVSDYNLEVEKSGTIARYDISVNDSLADKKQQLFNALSGTDAEFPDKQTNFQFVRLDYDGDSAYFCFYKGTRKNTKRRKFATRNANEFKFFEDTLIDIGGNIDFFIIGNFIFIINVNSFEYAFDYRDHINQLRDENLERITSMPFFNDENSNGEAFKDSCKAFVYSRSLAQIKPETLNVLQENFEERCNELAAIEQNKPANPAELEEYKEKFSTVWPLLEFIDTENYKVIYKEGEKPTPLIHFFADKIVKSFLSSDFRVAIAYDS</sequence>
<protein>
    <recommendedName>
        <fullName evidence="3">DUF4868 domain-containing protein</fullName>
    </recommendedName>
</protein>
<accession>A0A1G9QXR2</accession>
<name>A0A1G9QXR2_9BACI</name>
<dbReference type="Pfam" id="PF16162">
    <property type="entry name" value="KwaB"/>
    <property type="match status" value="1"/>
</dbReference>